<evidence type="ECO:0000256" key="4">
    <source>
        <dbReference type="ARBA" id="ARBA00023284"/>
    </source>
</evidence>
<protein>
    <submittedName>
        <fullName evidence="6">TlpA family protein disulfide reductase</fullName>
    </submittedName>
</protein>
<dbReference type="InterPro" id="IPR012336">
    <property type="entry name" value="Thioredoxin-like_fold"/>
</dbReference>
<feature type="domain" description="Thioredoxin" evidence="5">
    <location>
        <begin position="1"/>
        <end position="152"/>
    </location>
</feature>
<sequence>MAPNAILYAEKGFVNNHKMVTANNREIALKEKLTPITVVDLWASWCGNCIEAFPYLDKLEEHYANEKKVSFLRISLDDKGDNWKRSVERLRFERDDTYWISGGMKSDFARKFDVNFLPRYIVLNQEGKILNLFAPHIGETQKFISLIDSYLK</sequence>
<keyword evidence="3" id="KW-1015">Disulfide bond</keyword>
<dbReference type="AlphaFoldDB" id="A0A369IA39"/>
<keyword evidence="4" id="KW-0676">Redox-active center</keyword>
<dbReference type="RefSeq" id="WP_114460410.1">
    <property type="nucleotide sequence ID" value="NZ_QPIW01000004.1"/>
</dbReference>
<proteinExistence type="predicted"/>
<name>A0A369IA39_9BACT</name>
<evidence type="ECO:0000313" key="6">
    <source>
        <dbReference type="EMBL" id="RDB06508.1"/>
    </source>
</evidence>
<organism evidence="6 7">
    <name type="scientific">Runella aurantiaca</name>
    <dbReference type="NCBI Taxonomy" id="2282308"/>
    <lineage>
        <taxon>Bacteria</taxon>
        <taxon>Pseudomonadati</taxon>
        <taxon>Bacteroidota</taxon>
        <taxon>Cytophagia</taxon>
        <taxon>Cytophagales</taxon>
        <taxon>Spirosomataceae</taxon>
        <taxon>Runella</taxon>
    </lineage>
</organism>
<reference evidence="6 7" key="1">
    <citation type="submission" date="2018-07" db="EMBL/GenBank/DDBJ databases">
        <title>Genome analysis of Runella aurantiaca.</title>
        <authorList>
            <person name="Yang X."/>
        </authorList>
    </citation>
    <scope>NUCLEOTIDE SEQUENCE [LARGE SCALE GENOMIC DNA]</scope>
    <source>
        <strain evidence="6 7">YX9</strain>
    </source>
</reference>
<comment type="caution">
    <text evidence="6">The sequence shown here is derived from an EMBL/GenBank/DDBJ whole genome shotgun (WGS) entry which is preliminary data.</text>
</comment>
<dbReference type="GO" id="GO:0030313">
    <property type="term" value="C:cell envelope"/>
    <property type="evidence" value="ECO:0007669"/>
    <property type="project" value="UniProtKB-SubCell"/>
</dbReference>
<dbReference type="EMBL" id="QPIW01000004">
    <property type="protein sequence ID" value="RDB06508.1"/>
    <property type="molecule type" value="Genomic_DNA"/>
</dbReference>
<dbReference type="InterPro" id="IPR050553">
    <property type="entry name" value="Thioredoxin_ResA/DsbE_sf"/>
</dbReference>
<dbReference type="OrthoDB" id="6399635at2"/>
<dbReference type="Gene3D" id="3.40.30.10">
    <property type="entry name" value="Glutaredoxin"/>
    <property type="match status" value="1"/>
</dbReference>
<dbReference type="CDD" id="cd02966">
    <property type="entry name" value="TlpA_like_family"/>
    <property type="match status" value="1"/>
</dbReference>
<evidence type="ECO:0000256" key="3">
    <source>
        <dbReference type="ARBA" id="ARBA00023157"/>
    </source>
</evidence>
<dbReference type="Pfam" id="PF13905">
    <property type="entry name" value="Thioredoxin_8"/>
    <property type="match status" value="1"/>
</dbReference>
<evidence type="ECO:0000259" key="5">
    <source>
        <dbReference type="PROSITE" id="PS51352"/>
    </source>
</evidence>
<accession>A0A369IA39</accession>
<evidence type="ECO:0000313" key="7">
    <source>
        <dbReference type="Proteomes" id="UP000253141"/>
    </source>
</evidence>
<dbReference type="PANTHER" id="PTHR42852:SF6">
    <property type="entry name" value="THIOL:DISULFIDE INTERCHANGE PROTEIN DSBE"/>
    <property type="match status" value="1"/>
</dbReference>
<comment type="subcellular location">
    <subcellularLocation>
        <location evidence="1">Cell envelope</location>
    </subcellularLocation>
</comment>
<dbReference type="InterPro" id="IPR013766">
    <property type="entry name" value="Thioredoxin_domain"/>
</dbReference>
<dbReference type="Proteomes" id="UP000253141">
    <property type="component" value="Unassembled WGS sequence"/>
</dbReference>
<dbReference type="InterPro" id="IPR036249">
    <property type="entry name" value="Thioredoxin-like_sf"/>
</dbReference>
<evidence type="ECO:0000256" key="2">
    <source>
        <dbReference type="ARBA" id="ARBA00022748"/>
    </source>
</evidence>
<dbReference type="PROSITE" id="PS51352">
    <property type="entry name" value="THIOREDOXIN_2"/>
    <property type="match status" value="1"/>
</dbReference>
<dbReference type="SUPFAM" id="SSF52833">
    <property type="entry name" value="Thioredoxin-like"/>
    <property type="match status" value="1"/>
</dbReference>
<gene>
    <name evidence="6" type="ORF">DVG78_07095</name>
</gene>
<dbReference type="GO" id="GO:0017004">
    <property type="term" value="P:cytochrome complex assembly"/>
    <property type="evidence" value="ECO:0007669"/>
    <property type="project" value="UniProtKB-KW"/>
</dbReference>
<dbReference type="PANTHER" id="PTHR42852">
    <property type="entry name" value="THIOL:DISULFIDE INTERCHANGE PROTEIN DSBE"/>
    <property type="match status" value="1"/>
</dbReference>
<keyword evidence="2" id="KW-0201">Cytochrome c-type biogenesis</keyword>
<evidence type="ECO:0000256" key="1">
    <source>
        <dbReference type="ARBA" id="ARBA00004196"/>
    </source>
</evidence>
<keyword evidence="7" id="KW-1185">Reference proteome</keyword>